<dbReference type="SMART" id="SM00342">
    <property type="entry name" value="HTH_ARAC"/>
    <property type="match status" value="1"/>
</dbReference>
<reference evidence="5 6" key="1">
    <citation type="journal article" date="2024" name="Appl. Environ. Microbiol.">
        <title>Pontiella agarivorans sp. nov., a novel marine anaerobic bacterium capable of degrading macroalgal polysaccharides and fixing nitrogen.</title>
        <authorList>
            <person name="Liu N."/>
            <person name="Kivenson V."/>
            <person name="Peng X."/>
            <person name="Cui Z."/>
            <person name="Lankiewicz T.S."/>
            <person name="Gosselin K.M."/>
            <person name="English C.J."/>
            <person name="Blair E.M."/>
            <person name="O'Malley M.A."/>
            <person name="Valentine D.L."/>
        </authorList>
    </citation>
    <scope>NUCLEOTIDE SEQUENCE [LARGE SCALE GENOMIC DNA]</scope>
    <source>
        <strain evidence="5 6">NLcol2</strain>
    </source>
</reference>
<keyword evidence="6" id="KW-1185">Reference proteome</keyword>
<evidence type="ECO:0000256" key="1">
    <source>
        <dbReference type="ARBA" id="ARBA00023015"/>
    </source>
</evidence>
<dbReference type="InterPro" id="IPR009057">
    <property type="entry name" value="Homeodomain-like_sf"/>
</dbReference>
<keyword evidence="1" id="KW-0805">Transcription regulation</keyword>
<protein>
    <submittedName>
        <fullName evidence="5">AraC family transcriptional regulator</fullName>
    </submittedName>
</protein>
<dbReference type="PROSITE" id="PS01124">
    <property type="entry name" value="HTH_ARAC_FAMILY_2"/>
    <property type="match status" value="1"/>
</dbReference>
<dbReference type="InterPro" id="IPR018060">
    <property type="entry name" value="HTH_AraC"/>
</dbReference>
<name>A0ABU5MYS1_9BACT</name>
<dbReference type="InterPro" id="IPR037923">
    <property type="entry name" value="HTH-like"/>
</dbReference>
<proteinExistence type="predicted"/>
<dbReference type="Proteomes" id="UP001290861">
    <property type="component" value="Unassembled WGS sequence"/>
</dbReference>
<dbReference type="PANTHER" id="PTHR43280">
    <property type="entry name" value="ARAC-FAMILY TRANSCRIPTIONAL REGULATOR"/>
    <property type="match status" value="1"/>
</dbReference>
<feature type="domain" description="HTH araC/xylS-type" evidence="4">
    <location>
        <begin position="194"/>
        <end position="292"/>
    </location>
</feature>
<dbReference type="PRINTS" id="PR00032">
    <property type="entry name" value="HTHARAC"/>
</dbReference>
<dbReference type="Gene3D" id="1.10.10.60">
    <property type="entry name" value="Homeodomain-like"/>
    <property type="match status" value="2"/>
</dbReference>
<dbReference type="InterPro" id="IPR018062">
    <property type="entry name" value="HTH_AraC-typ_CS"/>
</dbReference>
<dbReference type="SUPFAM" id="SSF51215">
    <property type="entry name" value="Regulatory protein AraC"/>
    <property type="match status" value="1"/>
</dbReference>
<evidence type="ECO:0000259" key="4">
    <source>
        <dbReference type="PROSITE" id="PS01124"/>
    </source>
</evidence>
<dbReference type="PROSITE" id="PS00041">
    <property type="entry name" value="HTH_ARAC_FAMILY_1"/>
    <property type="match status" value="1"/>
</dbReference>
<evidence type="ECO:0000256" key="3">
    <source>
        <dbReference type="ARBA" id="ARBA00023163"/>
    </source>
</evidence>
<evidence type="ECO:0000313" key="6">
    <source>
        <dbReference type="Proteomes" id="UP001290861"/>
    </source>
</evidence>
<dbReference type="EMBL" id="JARVCO010000010">
    <property type="protein sequence ID" value="MDZ8119327.1"/>
    <property type="molecule type" value="Genomic_DNA"/>
</dbReference>
<keyword evidence="2" id="KW-0238">DNA-binding</keyword>
<gene>
    <name evidence="5" type="ORF">P9H32_11900</name>
</gene>
<evidence type="ECO:0000256" key="2">
    <source>
        <dbReference type="ARBA" id="ARBA00023125"/>
    </source>
</evidence>
<sequence length="293" mass="33439">MSKETHLAEGFPHQRLVIIPANIIQRCKALPLVKHLYITHIGSYPSAPGHYVERTHTHQVIMIYCLKGTGYIEMDHSVFRITKGTTAFIPPGTPHIYRSDEEDPWSIFWIHFTGEQAESALASLKLTARKPTVFVPDTARMRNAFEDIYACLNYHYSDAGLLAMTSGLMRLLSIIKLLYGAPQKEKQAVEDRIMDTIGFMKDHLSMSLSLDALAKQAGLSVPHYSKLFRQRTSQSPMAYFIQLKMRKACELLQETEHAVQEIARQLGYDDPFFFSRQFKKIQGVSPAQYRSQL</sequence>
<dbReference type="InterPro" id="IPR003313">
    <property type="entry name" value="AraC-bd"/>
</dbReference>
<keyword evidence="3" id="KW-0804">Transcription</keyword>
<comment type="caution">
    <text evidence="5">The sequence shown here is derived from an EMBL/GenBank/DDBJ whole genome shotgun (WGS) entry which is preliminary data.</text>
</comment>
<evidence type="ECO:0000313" key="5">
    <source>
        <dbReference type="EMBL" id="MDZ8119327.1"/>
    </source>
</evidence>
<dbReference type="PANTHER" id="PTHR43280:SF30">
    <property type="entry name" value="MMSAB OPERON REGULATORY PROTEIN"/>
    <property type="match status" value="1"/>
</dbReference>
<dbReference type="InterPro" id="IPR020449">
    <property type="entry name" value="Tscrpt_reg_AraC-type_HTH"/>
</dbReference>
<dbReference type="RefSeq" id="WP_322609111.1">
    <property type="nucleotide sequence ID" value="NZ_JARVCO010000010.1"/>
</dbReference>
<accession>A0ABU5MYS1</accession>
<organism evidence="5 6">
    <name type="scientific">Pontiella agarivorans</name>
    <dbReference type="NCBI Taxonomy" id="3038953"/>
    <lineage>
        <taxon>Bacteria</taxon>
        <taxon>Pseudomonadati</taxon>
        <taxon>Kiritimatiellota</taxon>
        <taxon>Kiritimatiellia</taxon>
        <taxon>Kiritimatiellales</taxon>
        <taxon>Pontiellaceae</taxon>
        <taxon>Pontiella</taxon>
    </lineage>
</organism>
<dbReference type="CDD" id="cd06986">
    <property type="entry name" value="cupin_MmsR-like_N"/>
    <property type="match status" value="1"/>
</dbReference>
<dbReference type="Pfam" id="PF02311">
    <property type="entry name" value="AraC_binding"/>
    <property type="match status" value="1"/>
</dbReference>
<dbReference type="Gene3D" id="2.60.120.280">
    <property type="entry name" value="Regulatory protein AraC"/>
    <property type="match status" value="1"/>
</dbReference>
<dbReference type="Pfam" id="PF12833">
    <property type="entry name" value="HTH_18"/>
    <property type="match status" value="1"/>
</dbReference>
<dbReference type="SUPFAM" id="SSF46689">
    <property type="entry name" value="Homeodomain-like"/>
    <property type="match status" value="2"/>
</dbReference>